<dbReference type="Proteomes" id="UP000077266">
    <property type="component" value="Unassembled WGS sequence"/>
</dbReference>
<evidence type="ECO:0000313" key="2">
    <source>
        <dbReference type="Proteomes" id="UP000077266"/>
    </source>
</evidence>
<dbReference type="InParanoid" id="A0A165JR83"/>
<dbReference type="EMBL" id="KV425961">
    <property type="protein sequence ID" value="KZV95218.1"/>
    <property type="molecule type" value="Genomic_DNA"/>
</dbReference>
<name>A0A165JR83_EXIGL</name>
<sequence>MASFFNASLEGAALIQQFVKLADWCKKKYDTWPSATDTSISIDEELAELNSFLLDQKFKKFIGRDSWGGYVTRLASIDAQYKAAIQSKHDPQTVSKVTSMFTKAGSGEVEKHKRLKEVMRRLTELVDDIHDEISVANSDGRQEERERALEE</sequence>
<dbReference type="AlphaFoldDB" id="A0A165JR83"/>
<gene>
    <name evidence="1" type="ORF">EXIGLDRAFT_834476</name>
</gene>
<organism evidence="1 2">
    <name type="scientific">Exidia glandulosa HHB12029</name>
    <dbReference type="NCBI Taxonomy" id="1314781"/>
    <lineage>
        <taxon>Eukaryota</taxon>
        <taxon>Fungi</taxon>
        <taxon>Dikarya</taxon>
        <taxon>Basidiomycota</taxon>
        <taxon>Agaricomycotina</taxon>
        <taxon>Agaricomycetes</taxon>
        <taxon>Auriculariales</taxon>
        <taxon>Exidiaceae</taxon>
        <taxon>Exidia</taxon>
    </lineage>
</organism>
<reference evidence="1 2" key="1">
    <citation type="journal article" date="2016" name="Mol. Biol. Evol.">
        <title>Comparative Genomics of Early-Diverging Mushroom-Forming Fungi Provides Insights into the Origins of Lignocellulose Decay Capabilities.</title>
        <authorList>
            <person name="Nagy L.G."/>
            <person name="Riley R."/>
            <person name="Tritt A."/>
            <person name="Adam C."/>
            <person name="Daum C."/>
            <person name="Floudas D."/>
            <person name="Sun H."/>
            <person name="Yadav J.S."/>
            <person name="Pangilinan J."/>
            <person name="Larsson K.H."/>
            <person name="Matsuura K."/>
            <person name="Barry K."/>
            <person name="Labutti K."/>
            <person name="Kuo R."/>
            <person name="Ohm R.A."/>
            <person name="Bhattacharya S.S."/>
            <person name="Shirouzu T."/>
            <person name="Yoshinaga Y."/>
            <person name="Martin F.M."/>
            <person name="Grigoriev I.V."/>
            <person name="Hibbett D.S."/>
        </authorList>
    </citation>
    <scope>NUCLEOTIDE SEQUENCE [LARGE SCALE GENOMIC DNA]</scope>
    <source>
        <strain evidence="1 2">HHB12029</strain>
    </source>
</reference>
<accession>A0A165JR83</accession>
<evidence type="ECO:0000313" key="1">
    <source>
        <dbReference type="EMBL" id="KZV95218.1"/>
    </source>
</evidence>
<protein>
    <submittedName>
        <fullName evidence="1">Uncharacterized protein</fullName>
    </submittedName>
</protein>
<proteinExistence type="predicted"/>
<keyword evidence="2" id="KW-1185">Reference proteome</keyword>